<feature type="region of interest" description="Disordered" evidence="1">
    <location>
        <begin position="1"/>
        <end position="27"/>
    </location>
</feature>
<name>A0A7D7LBS4_9NOSO</name>
<evidence type="ECO:0000313" key="2">
    <source>
        <dbReference type="EMBL" id="QMS89078.1"/>
    </source>
</evidence>
<evidence type="ECO:0000313" key="3">
    <source>
        <dbReference type="Proteomes" id="UP000514713"/>
    </source>
</evidence>
<organism evidence="2 3">
    <name type="scientific">Nostoc edaphicum CCNP1411</name>
    <dbReference type="NCBI Taxonomy" id="1472755"/>
    <lineage>
        <taxon>Bacteria</taxon>
        <taxon>Bacillati</taxon>
        <taxon>Cyanobacteriota</taxon>
        <taxon>Cyanophyceae</taxon>
        <taxon>Nostocales</taxon>
        <taxon>Nostocaceae</taxon>
        <taxon>Nostoc</taxon>
    </lineage>
</organism>
<reference evidence="3" key="1">
    <citation type="submission" date="2020-06" db="EMBL/GenBank/DDBJ databases">
        <title>Nostoc edaphicum CCNP1411 genome.</title>
        <authorList>
            <person name="Fidor A."/>
            <person name="Grabski M."/>
            <person name="Gawor J."/>
            <person name="Gromadka R."/>
            <person name="Wegrzyn G."/>
            <person name="Mazur-Marzec H."/>
        </authorList>
    </citation>
    <scope>NUCLEOTIDE SEQUENCE [LARGE SCALE GENOMIC DNA]</scope>
    <source>
        <strain evidence="3">CCNP1411</strain>
    </source>
</reference>
<dbReference type="RefSeq" id="WP_181932140.1">
    <property type="nucleotide sequence ID" value="NZ_CP054698.1"/>
</dbReference>
<dbReference type="AlphaFoldDB" id="A0A7D7LBS4"/>
<accession>A0A7D7LBS4</accession>
<proteinExistence type="predicted"/>
<protein>
    <submittedName>
        <fullName evidence="2">Uncharacterized protein</fullName>
    </submittedName>
</protein>
<gene>
    <name evidence="2" type="ORF">HUN01_16370</name>
</gene>
<evidence type="ECO:0000256" key="1">
    <source>
        <dbReference type="SAM" id="MobiDB-lite"/>
    </source>
</evidence>
<sequence>MNQPISKIHAAQVQDRPAKGQINAPVVDPTLTAPAKFQGKMLDQVQPSNNEKVIAGLY</sequence>
<dbReference type="EMBL" id="CP054698">
    <property type="protein sequence ID" value="QMS89078.1"/>
    <property type="molecule type" value="Genomic_DNA"/>
</dbReference>
<dbReference type="Proteomes" id="UP000514713">
    <property type="component" value="Chromosome"/>
</dbReference>
<dbReference type="KEGG" id="ned:HUN01_16370"/>
<keyword evidence="3" id="KW-1185">Reference proteome</keyword>